<evidence type="ECO:0000256" key="4">
    <source>
        <dbReference type="ARBA" id="ARBA00010701"/>
    </source>
</evidence>
<dbReference type="SUPFAM" id="SSF53474">
    <property type="entry name" value="alpha/beta-Hydrolases"/>
    <property type="match status" value="1"/>
</dbReference>
<keyword evidence="12" id="KW-0442">Lipid degradation</keyword>
<evidence type="ECO:0000256" key="7">
    <source>
        <dbReference type="ARBA" id="ARBA00018542"/>
    </source>
</evidence>
<keyword evidence="17 21" id="KW-0472">Membrane</keyword>
<dbReference type="PANTHER" id="PTHR47175:SF2">
    <property type="entry name" value="LIPASE ATG15-RELATED"/>
    <property type="match status" value="1"/>
</dbReference>
<dbReference type="PANTHER" id="PTHR47175">
    <property type="entry name" value="LIPASE ATG15-RELATED"/>
    <property type="match status" value="1"/>
</dbReference>
<keyword evidence="23" id="KW-1185">Reference proteome</keyword>
<keyword evidence="11" id="KW-0378">Hydrolase</keyword>
<keyword evidence="14 21" id="KW-1133">Transmembrane helix</keyword>
<evidence type="ECO:0000256" key="17">
    <source>
        <dbReference type="ARBA" id="ARBA00023136"/>
    </source>
</evidence>
<evidence type="ECO:0000256" key="2">
    <source>
        <dbReference type="ARBA" id="ARBA00004270"/>
    </source>
</evidence>
<dbReference type="GO" id="GO:0004806">
    <property type="term" value="F:triacylglycerol lipase activity"/>
    <property type="evidence" value="ECO:0007669"/>
    <property type="project" value="UniProtKB-EC"/>
</dbReference>
<evidence type="ECO:0000256" key="18">
    <source>
        <dbReference type="ARBA" id="ARBA00023180"/>
    </source>
</evidence>
<dbReference type="GO" id="GO:0005775">
    <property type="term" value="C:vacuolar lumen"/>
    <property type="evidence" value="ECO:0007669"/>
    <property type="project" value="TreeGrafter"/>
</dbReference>
<accession>A0A1E5R6C4</accession>
<dbReference type="Pfam" id="PF26363">
    <property type="entry name" value="Phospholipase-like"/>
    <property type="match status" value="1"/>
</dbReference>
<dbReference type="AlphaFoldDB" id="A0A1E5R6C4"/>
<keyword evidence="13" id="KW-0735">Signal-anchor</keyword>
<keyword evidence="16" id="KW-0443">Lipid metabolism</keyword>
<dbReference type="EC" id="3.1.1.3" evidence="6"/>
<evidence type="ECO:0000256" key="13">
    <source>
        <dbReference type="ARBA" id="ARBA00022968"/>
    </source>
</evidence>
<evidence type="ECO:0000256" key="3">
    <source>
        <dbReference type="ARBA" id="ARBA00004343"/>
    </source>
</evidence>
<evidence type="ECO:0000256" key="8">
    <source>
        <dbReference type="ARBA" id="ARBA00019241"/>
    </source>
</evidence>
<evidence type="ECO:0000313" key="22">
    <source>
        <dbReference type="EMBL" id="OEJ82452.1"/>
    </source>
</evidence>
<organism evidence="22 23">
    <name type="scientific">Hanseniaspora opuntiae</name>
    <dbReference type="NCBI Taxonomy" id="211096"/>
    <lineage>
        <taxon>Eukaryota</taxon>
        <taxon>Fungi</taxon>
        <taxon>Dikarya</taxon>
        <taxon>Ascomycota</taxon>
        <taxon>Saccharomycotina</taxon>
        <taxon>Saccharomycetes</taxon>
        <taxon>Saccharomycodales</taxon>
        <taxon>Saccharomycodaceae</taxon>
        <taxon>Hanseniaspora</taxon>
    </lineage>
</organism>
<name>A0A1E5R6C4_9ASCO</name>
<comment type="subunit">
    <text evidence="5">Binds to both phosphatidylinositol (PI) and phosphatidylinositol 3,5-bisphosphate (PIP2).</text>
</comment>
<dbReference type="GO" id="GO:0006660">
    <property type="term" value="P:phosphatidylserine catabolic process"/>
    <property type="evidence" value="ECO:0007669"/>
    <property type="project" value="TreeGrafter"/>
</dbReference>
<comment type="catalytic activity">
    <reaction evidence="1">
        <text>a triacylglycerol + H2O = a diacylglycerol + a fatty acid + H(+)</text>
        <dbReference type="Rhea" id="RHEA:12044"/>
        <dbReference type="ChEBI" id="CHEBI:15377"/>
        <dbReference type="ChEBI" id="CHEBI:15378"/>
        <dbReference type="ChEBI" id="CHEBI:17855"/>
        <dbReference type="ChEBI" id="CHEBI:18035"/>
        <dbReference type="ChEBI" id="CHEBI:28868"/>
        <dbReference type="EC" id="3.1.1.3"/>
    </reaction>
</comment>
<evidence type="ECO:0000256" key="20">
    <source>
        <dbReference type="ARBA" id="ARBA00029828"/>
    </source>
</evidence>
<dbReference type="GO" id="GO:0034727">
    <property type="term" value="P:piecemeal microautophagy of the nucleus"/>
    <property type="evidence" value="ECO:0007669"/>
    <property type="project" value="TreeGrafter"/>
</dbReference>
<evidence type="ECO:0000256" key="6">
    <source>
        <dbReference type="ARBA" id="ARBA00013279"/>
    </source>
</evidence>
<dbReference type="InterPro" id="IPR050805">
    <property type="entry name" value="ATG15_Lipase"/>
</dbReference>
<dbReference type="GO" id="GO:0004620">
    <property type="term" value="F:phospholipase activity"/>
    <property type="evidence" value="ECO:0007669"/>
    <property type="project" value="TreeGrafter"/>
</dbReference>
<dbReference type="Proteomes" id="UP000095605">
    <property type="component" value="Unassembled WGS sequence"/>
</dbReference>
<evidence type="ECO:0000313" key="23">
    <source>
        <dbReference type="Proteomes" id="UP000095605"/>
    </source>
</evidence>
<evidence type="ECO:0000256" key="10">
    <source>
        <dbReference type="ARBA" id="ARBA00022753"/>
    </source>
</evidence>
<reference evidence="23" key="1">
    <citation type="journal article" date="2016" name="Genome Announc.">
        <title>Genome sequences of three species of Hanseniaspora isolated from spontaneous wine fermentations.</title>
        <authorList>
            <person name="Sternes P.R."/>
            <person name="Lee D."/>
            <person name="Kutyna D.R."/>
            <person name="Borneman A.R."/>
        </authorList>
    </citation>
    <scope>NUCLEOTIDE SEQUENCE [LARGE SCALE GENOMIC DNA]</scope>
    <source>
        <strain evidence="23">AWRI3578</strain>
    </source>
</reference>
<evidence type="ECO:0000256" key="16">
    <source>
        <dbReference type="ARBA" id="ARBA00023098"/>
    </source>
</evidence>
<evidence type="ECO:0000256" key="15">
    <source>
        <dbReference type="ARBA" id="ARBA00023006"/>
    </source>
</evidence>
<evidence type="ECO:0000256" key="12">
    <source>
        <dbReference type="ARBA" id="ARBA00022963"/>
    </source>
</evidence>
<feature type="transmembrane region" description="Helical" evidence="21">
    <location>
        <begin position="12"/>
        <end position="35"/>
    </location>
</feature>
<evidence type="ECO:0000256" key="14">
    <source>
        <dbReference type="ARBA" id="ARBA00022989"/>
    </source>
</evidence>
<dbReference type="GO" id="GO:0046461">
    <property type="term" value="P:neutral lipid catabolic process"/>
    <property type="evidence" value="ECO:0007669"/>
    <property type="project" value="TreeGrafter"/>
</dbReference>
<dbReference type="InterPro" id="IPR029058">
    <property type="entry name" value="AB_hydrolase_fold"/>
</dbReference>
<keyword evidence="18" id="KW-0325">Glycoprotein</keyword>
<dbReference type="CDD" id="cd00519">
    <property type="entry name" value="Lipase_3"/>
    <property type="match status" value="1"/>
</dbReference>
<dbReference type="GO" id="GO:0032585">
    <property type="term" value="C:multivesicular body membrane"/>
    <property type="evidence" value="ECO:0007669"/>
    <property type="project" value="UniProtKB-SubCell"/>
</dbReference>
<dbReference type="Gene3D" id="3.40.50.1820">
    <property type="entry name" value="alpha/beta hydrolase"/>
    <property type="match status" value="1"/>
</dbReference>
<keyword evidence="10" id="KW-0967">Endosome</keyword>
<evidence type="ECO:0000256" key="9">
    <source>
        <dbReference type="ARBA" id="ARBA00022692"/>
    </source>
</evidence>
<evidence type="ECO:0000256" key="19">
    <source>
        <dbReference type="ARBA" id="ARBA00024663"/>
    </source>
</evidence>
<gene>
    <name evidence="22" type="ORF">AWRI3578_g3466</name>
</gene>
<evidence type="ECO:0000256" key="21">
    <source>
        <dbReference type="SAM" id="Phobius"/>
    </source>
</evidence>
<comment type="caution">
    <text evidence="22">The sequence shown here is derived from an EMBL/GenBank/DDBJ whole genome shotgun (WGS) entry which is preliminary data.</text>
</comment>
<evidence type="ECO:0000256" key="11">
    <source>
        <dbReference type="ARBA" id="ARBA00022801"/>
    </source>
</evidence>
<keyword evidence="9 21" id="KW-0812">Transmembrane</keyword>
<evidence type="ECO:0000256" key="1">
    <source>
        <dbReference type="ARBA" id="ARBA00001024"/>
    </source>
</evidence>
<comment type="function">
    <text evidence="19">Lipase which is essential for lysis of subvacuolar cytoplasm to vacuole targeted bodies and intravacuolar autophagic bodies. Involved in the lysis of intravacuolar multivesicular body (MVB) vesicles. The intravacuolar membrane disintegration by ATG15 is critical to life span extension.</text>
</comment>
<dbReference type="EMBL" id="LPNL01000008">
    <property type="protein sequence ID" value="OEJ82452.1"/>
    <property type="molecule type" value="Genomic_DNA"/>
</dbReference>
<dbReference type="OrthoDB" id="58570at2759"/>
<keyword evidence="15" id="KW-0072">Autophagy</keyword>
<comment type="subcellular location">
    <subcellularLocation>
        <location evidence="3">Endosome</location>
        <location evidence="3">Multivesicular body membrane</location>
        <topology evidence="3">Single-pass type II membrane protein</topology>
    </subcellularLocation>
    <subcellularLocation>
        <location evidence="2">Prevacuolar compartment membrane</location>
        <topology evidence="2">Single-pass type II membrane protein</topology>
    </subcellularLocation>
</comment>
<protein>
    <recommendedName>
        <fullName evidence="7">Putative lipase ATG15</fullName>
        <ecNumber evidence="6">3.1.1.3</ecNumber>
    </recommendedName>
    <alternativeName>
        <fullName evidence="20">Autophagy-related protein 15</fullName>
    </alternativeName>
    <alternativeName>
        <fullName evidence="8">Putative lipase atg15</fullName>
    </alternativeName>
</protein>
<proteinExistence type="inferred from homology"/>
<comment type="similarity">
    <text evidence="4">Belongs to the AB hydrolase superfamily. Lipase family.</text>
</comment>
<dbReference type="GO" id="GO:0034496">
    <property type="term" value="P:multivesicular body membrane disassembly"/>
    <property type="evidence" value="ECO:0007669"/>
    <property type="project" value="TreeGrafter"/>
</dbReference>
<evidence type="ECO:0000256" key="5">
    <source>
        <dbReference type="ARBA" id="ARBA00011137"/>
    </source>
</evidence>
<sequence length="455" mass="51203">MKMKNLCGFKKYRRFLIALVPITIILSTFSIYYTLNGNIQGFMKLQDFQKHNHQHSAVFKISSALLETDSITALGTNTNNIVIEEISPKDEDSLNIKLNYHSKQSTLIPDLSDKETIVSLAKMSQNAYVRDPFTGDWQNVTDQNDDSFGWDDDSIRGHVFKNEDQKIVIISYKGTSSKGLPGTGQDGDTIENDKFNDNLLFSCCCARVTYLWTPVCDCYMDSFTCNEKCLEQNIRNNSNYYKQSIEIYRQVKRNNPGYQIWTTGHSLGGALSSLVARTYGLVGVAFESPGDLLASQRLHLPLPFDPDFDMIWHIGNTADPIYMGTCNGASSSCNLAGYAMESRCHSGWEISYDTVKELKWSVDVRKHRIKTVISDVLEEMDVPEPVYIGNGKGTENPCIECFDWDFVNPEPEPEPTLSLTTTRVTSTLTTSFTTTLSSSCVGRNFVGWCTSYTTF</sequence>